<comment type="cofactor">
    <cofactor evidence="8">
        <name>Zn(2+)</name>
        <dbReference type="ChEBI" id="CHEBI:29105"/>
    </cofactor>
    <text evidence="8">Binds 1 zinc ion per subunit.</text>
</comment>
<dbReference type="PROSITE" id="PS00903">
    <property type="entry name" value="CYT_DCMP_DEAMINASES_1"/>
    <property type="match status" value="1"/>
</dbReference>
<comment type="subunit">
    <text evidence="2 8">Homodimer.</text>
</comment>
<feature type="binding site" evidence="8">
    <location>
        <position position="86"/>
    </location>
    <ligand>
        <name>Zn(2+)</name>
        <dbReference type="ChEBI" id="CHEBI:29105"/>
        <note>catalytic</note>
    </ligand>
</feature>
<dbReference type="PANTHER" id="PTHR11079:SF202">
    <property type="entry name" value="TRNA-SPECIFIC ADENOSINE DEAMINASE"/>
    <property type="match status" value="1"/>
</dbReference>
<evidence type="ECO:0000256" key="4">
    <source>
        <dbReference type="ARBA" id="ARBA00022723"/>
    </source>
</evidence>
<dbReference type="InterPro" id="IPR016192">
    <property type="entry name" value="APOBEC/CMP_deaminase_Zn-bd"/>
</dbReference>
<dbReference type="FunFam" id="3.40.140.10:FF:000005">
    <property type="entry name" value="tRNA-specific adenosine deaminase"/>
    <property type="match status" value="1"/>
</dbReference>
<feature type="binding site" evidence="8">
    <location>
        <position position="56"/>
    </location>
    <ligand>
        <name>Zn(2+)</name>
        <dbReference type="ChEBI" id="CHEBI:29105"/>
        <note>catalytic</note>
    </ligand>
</feature>
<organism evidence="10 11">
    <name type="scientific">Pseudobythopirellula maris</name>
    <dbReference type="NCBI Taxonomy" id="2527991"/>
    <lineage>
        <taxon>Bacteria</taxon>
        <taxon>Pseudomonadati</taxon>
        <taxon>Planctomycetota</taxon>
        <taxon>Planctomycetia</taxon>
        <taxon>Pirellulales</taxon>
        <taxon>Lacipirellulaceae</taxon>
        <taxon>Pseudobythopirellula</taxon>
    </lineage>
</organism>
<proteinExistence type="inferred from homology"/>
<evidence type="ECO:0000256" key="1">
    <source>
        <dbReference type="ARBA" id="ARBA00010669"/>
    </source>
</evidence>
<dbReference type="GO" id="GO:0002100">
    <property type="term" value="P:tRNA wobble adenosine to inosine editing"/>
    <property type="evidence" value="ECO:0007669"/>
    <property type="project" value="UniProtKB-UniRule"/>
</dbReference>
<keyword evidence="4 8" id="KW-0479">Metal-binding</keyword>
<evidence type="ECO:0000256" key="6">
    <source>
        <dbReference type="ARBA" id="ARBA00022833"/>
    </source>
</evidence>
<evidence type="ECO:0000313" key="10">
    <source>
        <dbReference type="EMBL" id="TWT88173.1"/>
    </source>
</evidence>
<feature type="binding site" evidence="8">
    <location>
        <position position="89"/>
    </location>
    <ligand>
        <name>Zn(2+)</name>
        <dbReference type="ChEBI" id="CHEBI:29105"/>
        <note>catalytic</note>
    </ligand>
</feature>
<keyword evidence="6 8" id="KW-0862">Zinc</keyword>
<comment type="function">
    <text evidence="8">Catalyzes the deamination of adenosine to inosine at the wobble position 34 of tRNA(Arg2).</text>
</comment>
<reference evidence="10 11" key="1">
    <citation type="submission" date="2019-02" db="EMBL/GenBank/DDBJ databases">
        <title>Deep-cultivation of Planctomycetes and their phenomic and genomic characterization uncovers novel biology.</title>
        <authorList>
            <person name="Wiegand S."/>
            <person name="Jogler M."/>
            <person name="Boedeker C."/>
            <person name="Pinto D."/>
            <person name="Vollmers J."/>
            <person name="Rivas-Marin E."/>
            <person name="Kohn T."/>
            <person name="Peeters S.H."/>
            <person name="Heuer A."/>
            <person name="Rast P."/>
            <person name="Oberbeckmann S."/>
            <person name="Bunk B."/>
            <person name="Jeske O."/>
            <person name="Meyerdierks A."/>
            <person name="Storesund J.E."/>
            <person name="Kallscheuer N."/>
            <person name="Luecker S."/>
            <person name="Lage O.M."/>
            <person name="Pohl T."/>
            <person name="Merkel B.J."/>
            <person name="Hornburger P."/>
            <person name="Mueller R.-W."/>
            <person name="Bruemmer F."/>
            <person name="Labrenz M."/>
            <person name="Spormann A.M."/>
            <person name="Op Den Camp H."/>
            <person name="Overmann J."/>
            <person name="Amann R."/>
            <person name="Jetten M.S.M."/>
            <person name="Mascher T."/>
            <person name="Medema M.H."/>
            <person name="Devos D.P."/>
            <person name="Kaster A.-K."/>
            <person name="Ovreas L."/>
            <person name="Rohde M."/>
            <person name="Galperin M.Y."/>
            <person name="Jogler C."/>
        </authorList>
    </citation>
    <scope>NUCLEOTIDE SEQUENCE [LARGE SCALE GENOMIC DNA]</scope>
    <source>
        <strain evidence="10 11">Mal64</strain>
    </source>
</reference>
<dbReference type="InterPro" id="IPR002125">
    <property type="entry name" value="CMP_dCMP_dom"/>
</dbReference>
<keyword evidence="5 8" id="KW-0378">Hydrolase</keyword>
<dbReference type="HAMAP" id="MF_00972">
    <property type="entry name" value="tRNA_aden_deaminase"/>
    <property type="match status" value="1"/>
</dbReference>
<name>A0A5C5ZP07_9BACT</name>
<dbReference type="SUPFAM" id="SSF53927">
    <property type="entry name" value="Cytidine deaminase-like"/>
    <property type="match status" value="1"/>
</dbReference>
<evidence type="ECO:0000313" key="11">
    <source>
        <dbReference type="Proteomes" id="UP000315440"/>
    </source>
</evidence>
<evidence type="ECO:0000256" key="7">
    <source>
        <dbReference type="ARBA" id="ARBA00048045"/>
    </source>
</evidence>
<dbReference type="InterPro" id="IPR058535">
    <property type="entry name" value="MafB19-deam"/>
</dbReference>
<dbReference type="Gene3D" id="3.40.140.10">
    <property type="entry name" value="Cytidine Deaminase, domain 2"/>
    <property type="match status" value="1"/>
</dbReference>
<keyword evidence="3 8" id="KW-0819">tRNA processing</keyword>
<dbReference type="InterPro" id="IPR016193">
    <property type="entry name" value="Cytidine_deaminase-like"/>
</dbReference>
<dbReference type="RefSeq" id="WP_261342187.1">
    <property type="nucleotide sequence ID" value="NZ_SJPQ01000002.1"/>
</dbReference>
<dbReference type="AlphaFoldDB" id="A0A5C5ZP07"/>
<evidence type="ECO:0000256" key="2">
    <source>
        <dbReference type="ARBA" id="ARBA00011738"/>
    </source>
</evidence>
<evidence type="ECO:0000259" key="9">
    <source>
        <dbReference type="PROSITE" id="PS51747"/>
    </source>
</evidence>
<dbReference type="PROSITE" id="PS51747">
    <property type="entry name" value="CYT_DCMP_DEAMINASES_2"/>
    <property type="match status" value="1"/>
</dbReference>
<accession>A0A5C5ZP07</accession>
<dbReference type="Proteomes" id="UP000315440">
    <property type="component" value="Unassembled WGS sequence"/>
</dbReference>
<dbReference type="GO" id="GO:0008270">
    <property type="term" value="F:zinc ion binding"/>
    <property type="evidence" value="ECO:0007669"/>
    <property type="project" value="UniProtKB-UniRule"/>
</dbReference>
<dbReference type="EMBL" id="SJPQ01000002">
    <property type="protein sequence ID" value="TWT88173.1"/>
    <property type="molecule type" value="Genomic_DNA"/>
</dbReference>
<protein>
    <recommendedName>
        <fullName evidence="8">tRNA-specific adenosine deaminase</fullName>
        <ecNumber evidence="8">3.5.4.33</ecNumber>
    </recommendedName>
</protein>
<dbReference type="EC" id="3.5.4.33" evidence="8"/>
<dbReference type="GO" id="GO:0052717">
    <property type="term" value="F:tRNA-specific adenosine-34 deaminase activity"/>
    <property type="evidence" value="ECO:0007669"/>
    <property type="project" value="UniProtKB-UniRule"/>
</dbReference>
<comment type="caution">
    <text evidence="10">The sequence shown here is derived from an EMBL/GenBank/DDBJ whole genome shotgun (WGS) entry which is preliminary data.</text>
</comment>
<dbReference type="Pfam" id="PF14437">
    <property type="entry name" value="MafB19-deam"/>
    <property type="match status" value="1"/>
</dbReference>
<evidence type="ECO:0000256" key="3">
    <source>
        <dbReference type="ARBA" id="ARBA00022694"/>
    </source>
</evidence>
<evidence type="ECO:0000256" key="5">
    <source>
        <dbReference type="ARBA" id="ARBA00022801"/>
    </source>
</evidence>
<keyword evidence="11" id="KW-1185">Reference proteome</keyword>
<sequence>MSFETDERQAMLLALNEARRAADEGEVPVGAVVLHEGQVIAAAHNQRETLRDPTAHAEMIAITQAAEALGSWRLEGCTLCVTLEPCPMCAGAIVQARVPRVVYGAVDPKAGAVESLFGLLNDERLNHRCEFTGGVMAEECGGLLTEFFRERRKKKGEP</sequence>
<feature type="domain" description="CMP/dCMP-type deaminase" evidence="9">
    <location>
        <begin position="5"/>
        <end position="114"/>
    </location>
</feature>
<evidence type="ECO:0000256" key="8">
    <source>
        <dbReference type="HAMAP-Rule" id="MF_00972"/>
    </source>
</evidence>
<dbReference type="CDD" id="cd01285">
    <property type="entry name" value="nucleoside_deaminase"/>
    <property type="match status" value="1"/>
</dbReference>
<dbReference type="InterPro" id="IPR028883">
    <property type="entry name" value="tRNA_aden_deaminase"/>
</dbReference>
<dbReference type="PANTHER" id="PTHR11079">
    <property type="entry name" value="CYTOSINE DEAMINASE FAMILY MEMBER"/>
    <property type="match status" value="1"/>
</dbReference>
<feature type="active site" description="Proton donor" evidence="8">
    <location>
        <position position="58"/>
    </location>
</feature>
<comment type="similarity">
    <text evidence="1">Belongs to the cytidine and deoxycytidylate deaminase family. ADAT2 subfamily.</text>
</comment>
<dbReference type="NCBIfam" id="NF008113">
    <property type="entry name" value="PRK10860.1"/>
    <property type="match status" value="1"/>
</dbReference>
<comment type="catalytic activity">
    <reaction evidence="7 8">
        <text>adenosine(34) in tRNA + H2O + H(+) = inosine(34) in tRNA + NH4(+)</text>
        <dbReference type="Rhea" id="RHEA:43168"/>
        <dbReference type="Rhea" id="RHEA-COMP:10373"/>
        <dbReference type="Rhea" id="RHEA-COMP:10374"/>
        <dbReference type="ChEBI" id="CHEBI:15377"/>
        <dbReference type="ChEBI" id="CHEBI:15378"/>
        <dbReference type="ChEBI" id="CHEBI:28938"/>
        <dbReference type="ChEBI" id="CHEBI:74411"/>
        <dbReference type="ChEBI" id="CHEBI:82852"/>
        <dbReference type="EC" id="3.5.4.33"/>
    </reaction>
</comment>
<gene>
    <name evidence="10" type="primary">tadA_2</name>
    <name evidence="8" type="synonym">tadA</name>
    <name evidence="10" type="ORF">Mal64_16500</name>
</gene>